<reference evidence="2" key="1">
    <citation type="submission" date="2020-10" db="EMBL/GenBank/DDBJ databases">
        <authorList>
            <person name="Gilroy R."/>
        </authorList>
    </citation>
    <scope>NUCLEOTIDE SEQUENCE</scope>
    <source>
        <strain evidence="2">6276</strain>
    </source>
</reference>
<dbReference type="InterPro" id="IPR029464">
    <property type="entry name" value="HSDR_N"/>
</dbReference>
<evidence type="ECO:0000259" key="1">
    <source>
        <dbReference type="PROSITE" id="PS51192"/>
    </source>
</evidence>
<dbReference type="SUPFAM" id="SSF52540">
    <property type="entry name" value="P-loop containing nucleoside triphosphate hydrolases"/>
    <property type="match status" value="2"/>
</dbReference>
<dbReference type="AlphaFoldDB" id="A0A9D1EXX4"/>
<dbReference type="Pfam" id="PF08463">
    <property type="entry name" value="EcoEI_R_C"/>
    <property type="match status" value="1"/>
</dbReference>
<dbReference type="InterPro" id="IPR050742">
    <property type="entry name" value="Helicase_Restrict-Modif_Enz"/>
</dbReference>
<name>A0A9D1EXX4_9BACT</name>
<comment type="caution">
    <text evidence="2">The sequence shown here is derived from an EMBL/GenBank/DDBJ whole genome shotgun (WGS) entry which is preliminary data.</text>
</comment>
<dbReference type="InterPro" id="IPR006935">
    <property type="entry name" value="Helicase/UvrB_N"/>
</dbReference>
<dbReference type="CDD" id="cd18032">
    <property type="entry name" value="DEXHc_RE_I_III_res"/>
    <property type="match status" value="1"/>
</dbReference>
<dbReference type="NCBIfam" id="NF046051">
    <property type="entry name" value="restrict_EcoAI"/>
    <property type="match status" value="1"/>
</dbReference>
<evidence type="ECO:0000313" key="2">
    <source>
        <dbReference type="EMBL" id="HIS35535.1"/>
    </source>
</evidence>
<dbReference type="GO" id="GO:0005829">
    <property type="term" value="C:cytosol"/>
    <property type="evidence" value="ECO:0007669"/>
    <property type="project" value="TreeGrafter"/>
</dbReference>
<dbReference type="PANTHER" id="PTHR47396">
    <property type="entry name" value="TYPE I RESTRICTION ENZYME ECOKI R PROTEIN"/>
    <property type="match status" value="1"/>
</dbReference>
<dbReference type="Proteomes" id="UP000823928">
    <property type="component" value="Unassembled WGS sequence"/>
</dbReference>
<dbReference type="GO" id="GO:0004386">
    <property type="term" value="F:helicase activity"/>
    <property type="evidence" value="ECO:0007669"/>
    <property type="project" value="UniProtKB-KW"/>
</dbReference>
<evidence type="ECO:0000313" key="3">
    <source>
        <dbReference type="Proteomes" id="UP000823928"/>
    </source>
</evidence>
<dbReference type="InterPro" id="IPR013670">
    <property type="entry name" value="EcoEI_R_C_dom"/>
</dbReference>
<dbReference type="GO" id="GO:0003677">
    <property type="term" value="F:DNA binding"/>
    <property type="evidence" value="ECO:0007669"/>
    <property type="project" value="InterPro"/>
</dbReference>
<gene>
    <name evidence="2" type="ORF">IAC10_02740</name>
</gene>
<dbReference type="EMBL" id="DVIU01000055">
    <property type="protein sequence ID" value="HIS35535.1"/>
    <property type="molecule type" value="Genomic_DNA"/>
</dbReference>
<organism evidence="2 3">
    <name type="scientific">Candidatus Scatousia excrementigallinarum</name>
    <dbReference type="NCBI Taxonomy" id="2840935"/>
    <lineage>
        <taxon>Bacteria</taxon>
        <taxon>Candidatus Scatousia</taxon>
    </lineage>
</organism>
<dbReference type="CDD" id="cd18799">
    <property type="entry name" value="SF2_C_EcoAI-like"/>
    <property type="match status" value="1"/>
</dbReference>
<dbReference type="InterPro" id="IPR027417">
    <property type="entry name" value="P-loop_NTPase"/>
</dbReference>
<keyword evidence="2" id="KW-0347">Helicase</keyword>
<protein>
    <submittedName>
        <fullName evidence="2">DEAD/DEAH box helicase family protein</fullName>
    </submittedName>
</protein>
<dbReference type="SMART" id="SM00487">
    <property type="entry name" value="DEXDc"/>
    <property type="match status" value="1"/>
</dbReference>
<dbReference type="InterPro" id="IPR014001">
    <property type="entry name" value="Helicase_ATP-bd"/>
</dbReference>
<dbReference type="Pfam" id="PF13588">
    <property type="entry name" value="HSDR_N_2"/>
    <property type="match status" value="1"/>
</dbReference>
<dbReference type="PROSITE" id="PS51192">
    <property type="entry name" value="HELICASE_ATP_BIND_1"/>
    <property type="match status" value="1"/>
</dbReference>
<keyword evidence="2" id="KW-0067">ATP-binding</keyword>
<sequence length="766" mass="88522">MTEEEVKLNYITPAIERAGWDRKFIRMEYPITAGKIVVRGEKAFRLTKKRADYLLFYKENMPLAIVEAKDPSHVIGDGMLQAQEYAKKLDVRFVYTSNGDGFLFYDMKTGEQKTLSLEEFPSPDELYERQYKERIEAAKDLETVLNTPYYFGEESFTPRYYQRIAINRTVEAIASGQDRVLLVMATGTGKTYMAFQIIWRLWKSGLKKRILYLADRNILVDQTIIGDFKPFKNSMTKIYHKNMNTSYEIYLSLYQQLSENDTEDNLALLKESFKPDFFDLIIVDECHRGSARDDSNWRKILDYFDKASKIGMTATPKETKEISNIDYFGEPIYTYSLKDGIEDGFLAPYKVIRYAIDTDIYGYRPTKGKTDKDGDLVEDREYGIKDFDRTLVIDERTKLVAQKVTEYLKRTDRFAKTIVFCVDIDHAERMRQALVELNADLCAENHRYIMRITGDNEEGKKQLDNFIDKESKYPTIVTTSKLMTTGVNCQTCKNIVLDNIFGENGMTEFKQIIGRGTRIAEDYGKMYFTILDFRNASVLFSDPKFNGPELQDEDYEKPDGATEVTITPHDPLETPPTEGGKKKVYVNDVPVELVSERVQFYDKDGKLVTESLKDFTKKNILSGFASLDDFLKYWTGDEKRSVILQELKEHGIFLEELRRYYPNDVDDFDLICDIAYGIKPLTKSERAKRRKVDEVLAKYSEQCKGVLEILLEKYSDDAIDDITDTKILKLPEFNEYGSPMKIAKLFGGLDGYVKAVKEVQLALYAA</sequence>
<dbReference type="PANTHER" id="PTHR47396:SF1">
    <property type="entry name" value="ATP-DEPENDENT HELICASE IRC3-RELATED"/>
    <property type="match status" value="1"/>
</dbReference>
<dbReference type="Pfam" id="PF04851">
    <property type="entry name" value="ResIII"/>
    <property type="match status" value="1"/>
</dbReference>
<keyword evidence="2" id="KW-0547">Nucleotide-binding</keyword>
<accession>A0A9D1EXX4</accession>
<feature type="domain" description="Helicase ATP-binding" evidence="1">
    <location>
        <begin position="171"/>
        <end position="334"/>
    </location>
</feature>
<dbReference type="Gene3D" id="3.40.50.300">
    <property type="entry name" value="P-loop containing nucleotide triphosphate hydrolases"/>
    <property type="match status" value="2"/>
</dbReference>
<reference evidence="2" key="2">
    <citation type="journal article" date="2021" name="PeerJ">
        <title>Extensive microbial diversity within the chicken gut microbiome revealed by metagenomics and culture.</title>
        <authorList>
            <person name="Gilroy R."/>
            <person name="Ravi A."/>
            <person name="Getino M."/>
            <person name="Pursley I."/>
            <person name="Horton D.L."/>
            <person name="Alikhan N.F."/>
            <person name="Baker D."/>
            <person name="Gharbi K."/>
            <person name="Hall N."/>
            <person name="Watson M."/>
            <person name="Adriaenssens E.M."/>
            <person name="Foster-Nyarko E."/>
            <person name="Jarju S."/>
            <person name="Secka A."/>
            <person name="Antonio M."/>
            <person name="Oren A."/>
            <person name="Chaudhuri R.R."/>
            <person name="La Ragione R."/>
            <person name="Hildebrand F."/>
            <person name="Pallen M.J."/>
        </authorList>
    </citation>
    <scope>NUCLEOTIDE SEQUENCE</scope>
    <source>
        <strain evidence="2">6276</strain>
    </source>
</reference>
<keyword evidence="2" id="KW-0378">Hydrolase</keyword>
<dbReference type="Gene3D" id="3.90.1570.30">
    <property type="match status" value="1"/>
</dbReference>
<dbReference type="GO" id="GO:0005524">
    <property type="term" value="F:ATP binding"/>
    <property type="evidence" value="ECO:0007669"/>
    <property type="project" value="InterPro"/>
</dbReference>
<dbReference type="GO" id="GO:0006304">
    <property type="term" value="P:DNA modification"/>
    <property type="evidence" value="ECO:0007669"/>
    <property type="project" value="InterPro"/>
</dbReference>
<dbReference type="GO" id="GO:0016787">
    <property type="term" value="F:hydrolase activity"/>
    <property type="evidence" value="ECO:0007669"/>
    <property type="project" value="InterPro"/>
</dbReference>
<proteinExistence type="predicted"/>